<accession>A0A6P6YDT7</accession>
<evidence type="ECO:0000256" key="4">
    <source>
        <dbReference type="ARBA" id="ARBA00022692"/>
    </source>
</evidence>
<dbReference type="RefSeq" id="XP_027203618.1">
    <property type="nucleotide sequence ID" value="XM_027347817.1"/>
</dbReference>
<feature type="transmembrane region" description="Helical" evidence="8">
    <location>
        <begin position="538"/>
        <end position="566"/>
    </location>
</feature>
<feature type="region of interest" description="Disordered" evidence="7">
    <location>
        <begin position="56"/>
        <end position="75"/>
    </location>
</feature>
<evidence type="ECO:0000313" key="11">
    <source>
        <dbReference type="RefSeq" id="XP_027203618.1"/>
    </source>
</evidence>
<feature type="transmembrane region" description="Helical" evidence="8">
    <location>
        <begin position="644"/>
        <end position="666"/>
    </location>
</feature>
<dbReference type="KEGG" id="dpte:113797443"/>
<organism evidence="10 11">
    <name type="scientific">Dermatophagoides pteronyssinus</name>
    <name type="common">European house dust mite</name>
    <dbReference type="NCBI Taxonomy" id="6956"/>
    <lineage>
        <taxon>Eukaryota</taxon>
        <taxon>Metazoa</taxon>
        <taxon>Ecdysozoa</taxon>
        <taxon>Arthropoda</taxon>
        <taxon>Chelicerata</taxon>
        <taxon>Arachnida</taxon>
        <taxon>Acari</taxon>
        <taxon>Acariformes</taxon>
        <taxon>Sarcoptiformes</taxon>
        <taxon>Astigmata</taxon>
        <taxon>Psoroptidia</taxon>
        <taxon>Analgoidea</taxon>
        <taxon>Pyroglyphidae</taxon>
        <taxon>Dermatophagoidinae</taxon>
        <taxon>Dermatophagoides</taxon>
    </lineage>
</organism>
<evidence type="ECO:0000256" key="8">
    <source>
        <dbReference type="SAM" id="Phobius"/>
    </source>
</evidence>
<feature type="transmembrane region" description="Helical" evidence="8">
    <location>
        <begin position="1173"/>
        <end position="1195"/>
    </location>
</feature>
<feature type="transmembrane region" description="Helical" evidence="8">
    <location>
        <begin position="754"/>
        <end position="776"/>
    </location>
</feature>
<dbReference type="PANTHER" id="PTHR48041:SF139">
    <property type="entry name" value="PROTEIN SCARLET"/>
    <property type="match status" value="1"/>
</dbReference>
<feature type="region of interest" description="Disordered" evidence="7">
    <location>
        <begin position="1524"/>
        <end position="1580"/>
    </location>
</feature>
<keyword evidence="4 8" id="KW-0812">Transmembrane</keyword>
<dbReference type="GO" id="GO:0016020">
    <property type="term" value="C:membrane"/>
    <property type="evidence" value="ECO:0007669"/>
    <property type="project" value="UniProtKB-SubCell"/>
</dbReference>
<keyword evidence="3" id="KW-0813">Transport</keyword>
<feature type="compositionally biased region" description="Acidic residues" evidence="7">
    <location>
        <begin position="1567"/>
        <end position="1580"/>
    </location>
</feature>
<feature type="transmembrane region" description="Helical" evidence="8">
    <location>
        <begin position="1245"/>
        <end position="1266"/>
    </location>
</feature>
<feature type="transmembrane region" description="Helical" evidence="8">
    <location>
        <begin position="609"/>
        <end position="632"/>
    </location>
</feature>
<evidence type="ECO:0000256" key="7">
    <source>
        <dbReference type="SAM" id="MobiDB-lite"/>
    </source>
</evidence>
<evidence type="ECO:0000256" key="1">
    <source>
        <dbReference type="ARBA" id="ARBA00004141"/>
    </source>
</evidence>
<feature type="transmembrane region" description="Helical" evidence="8">
    <location>
        <begin position="1371"/>
        <end position="1390"/>
    </location>
</feature>
<feature type="compositionally biased region" description="Low complexity" evidence="7">
    <location>
        <begin position="1555"/>
        <end position="1566"/>
    </location>
</feature>
<dbReference type="OrthoDB" id="6509916at2759"/>
<feature type="transmembrane region" description="Helical" evidence="8">
    <location>
        <begin position="1287"/>
        <end position="1309"/>
    </location>
</feature>
<evidence type="ECO:0000256" key="3">
    <source>
        <dbReference type="ARBA" id="ARBA00022448"/>
    </source>
</evidence>
<feature type="transmembrane region" description="Helical" evidence="8">
    <location>
        <begin position="501"/>
        <end position="526"/>
    </location>
</feature>
<protein>
    <submittedName>
        <fullName evidence="11">Uncharacterized protein LOC113797443</fullName>
    </submittedName>
</protein>
<feature type="domain" description="ABC transporter" evidence="9">
    <location>
        <begin position="830"/>
        <end position="1087"/>
    </location>
</feature>
<feature type="transmembrane region" description="Helical" evidence="8">
    <location>
        <begin position="436"/>
        <end position="456"/>
    </location>
</feature>
<evidence type="ECO:0000256" key="6">
    <source>
        <dbReference type="ARBA" id="ARBA00023136"/>
    </source>
</evidence>
<dbReference type="GO" id="GO:0016887">
    <property type="term" value="F:ATP hydrolysis activity"/>
    <property type="evidence" value="ECO:0007669"/>
    <property type="project" value="InterPro"/>
</dbReference>
<feature type="transmembrane region" description="Helical" evidence="8">
    <location>
        <begin position="1336"/>
        <end position="1359"/>
    </location>
</feature>
<evidence type="ECO:0000313" key="10">
    <source>
        <dbReference type="Proteomes" id="UP000515146"/>
    </source>
</evidence>
<evidence type="ECO:0000256" key="2">
    <source>
        <dbReference type="ARBA" id="ARBA00005814"/>
    </source>
</evidence>
<feature type="compositionally biased region" description="Low complexity" evidence="7">
    <location>
        <begin position="59"/>
        <end position="75"/>
    </location>
</feature>
<dbReference type="InterPro" id="IPR027417">
    <property type="entry name" value="P-loop_NTPase"/>
</dbReference>
<dbReference type="SUPFAM" id="SSF52540">
    <property type="entry name" value="P-loop containing nucleoside triphosphate hydrolases"/>
    <property type="match status" value="2"/>
</dbReference>
<evidence type="ECO:0000259" key="9">
    <source>
        <dbReference type="PROSITE" id="PS50893"/>
    </source>
</evidence>
<dbReference type="Proteomes" id="UP000515146">
    <property type="component" value="Unplaced"/>
</dbReference>
<evidence type="ECO:0000256" key="5">
    <source>
        <dbReference type="ARBA" id="ARBA00022989"/>
    </source>
</evidence>
<dbReference type="InterPro" id="IPR050352">
    <property type="entry name" value="ABCG_transporters"/>
</dbReference>
<feature type="domain" description="ABC transporter" evidence="9">
    <location>
        <begin position="113"/>
        <end position="363"/>
    </location>
</feature>
<dbReference type="GO" id="GO:0042626">
    <property type="term" value="F:ATPase-coupled transmembrane transporter activity"/>
    <property type="evidence" value="ECO:0007669"/>
    <property type="project" value="TreeGrafter"/>
</dbReference>
<keyword evidence="10" id="KW-1185">Reference proteome</keyword>
<reference evidence="11" key="1">
    <citation type="submission" date="2025-08" db="UniProtKB">
        <authorList>
            <consortium name="RefSeq"/>
        </authorList>
    </citation>
    <scope>IDENTIFICATION</scope>
    <source>
        <strain evidence="11">Airmid</strain>
    </source>
</reference>
<comment type="similarity">
    <text evidence="2">Belongs to the ABC transporter superfamily. ABCG family. Eye pigment precursor importer (TC 3.A.1.204) subfamily.</text>
</comment>
<dbReference type="Gene3D" id="3.40.50.300">
    <property type="entry name" value="P-loop containing nucleotide triphosphate hydrolases"/>
    <property type="match status" value="2"/>
</dbReference>
<dbReference type="InParanoid" id="A0A6P6YDT7"/>
<sequence length="1580" mass="184585">MMINLNNNNNNGSDDEESSVNVLKMTKFNNDNDNDGEKMMKNISLAWHNLRYDFDDNVDNGQQQQQQDYNHNDNNNYRKKFNKKFDLKNFLLFHQRRGSISTPTTTIIQTSTTNSNQINEKISNDQSSPILRRLTGYFEFHTVNGLLGPSNHARKTLLKCLTGSIRYSSGISSDSRIYRYETNDIKSKKQFNHFAWIIRNVDNLITFNHMTVNELLRYSYIFHNGILSLFRSYQKHINTIFEQLSIEKDKVINKKLNECSYKEKRLISIAQEMMSIDSMPTFMFLDEPFENLDIISAEKILLSIKNISKKYSITMIISAKIFDSYLITLFDKLYILAHGGVCIYSGSPKLLVSTLEKNLGIINSSHNNDNVDDNNNDDECIAIEEMLKISCFEFTNPKVRKLADKTLLEEHHFLLPYMQKLQFQYRQFRLLYLNRWFPLKLLISILYYLFLAFFLIDNEMIIANRCYDSISERLIVPSNQTCEQIINEQIMIDGYVTYQMYSMWFLASWSILTTSLHCLKMLNLFCNDYQNRRFSFNVFILSSFFINLIESIIWSTIFTCLMYFLIDHTMIENHHYYNHQTTIESSSNNKWLLSSLSNVNIQRFNHVLFAYWLLYLYHQAYGILLSVLIYPLNKKNFNSSNKNNNNYSIVIMITIGQLIVIIFQLLNNNILVIIDRIHSLTIRSIASTIISLQPIYDTVLYSFYSLERSCDYHHHHHSHYQQNDYHRSNNNRYSSSVFKQYSIPLEFNEIINNLISIVIIIIVIRIISFLLLWYYFCPKTTSSNHHYQSQIIPIDYGPTNRKKAKVRIIQPIFKDDEEVEFCRDKIQLAWRSLSLFACCKKTTDHKCDSESNLILKNLNGQFRLGSLNAVIGGSNDNIGCHNGNIRTLLLRIFNGQLKTRLTSDTQFYESQFASNNVCFISRYPKEHLISGLTVKQSLIYASIIKNIEDDDYSASRLDHEEMALNILDELDLGHQSGSYVDDCNQSERKRLVLALELTSLQMPNLICIEEPIFDLDAINAEQFIRCLRQLTDRHSITFVVSFQHTQHQILAQFDQIYCLSSNGHCIYSGSSKPQSIRQHLNQSIHQITETSLLSSSKRAIEELLRYSCLDSDDCTISSAIEQLVKQNDQQTLKANELLPQETISLEHKGIKSNVASFSIMSILRLSRRYRGRWFYSLWFHWIIYASIYFIIALLLNGLFGSEITKPDGCIRKDIFNATAVCPQYRTGTKMIWDIDGEHLWDNYRYVYISTHLFLMLILFQSAMIFYQEIKIFLHEHQNGWFSSSVFYICHFIWIDFLPIIPITMIYLYLIDIDHFDYPYYEPDEIIDNDRQLPHTYYWWAVILISIAIESIHSLSHLVVIISTNRIRSESIFLILLSLFALLSITSNFQIQTKFSLSFLNVFRYLNEAILILHYGYFNSCSSPLSRSAYIRQQQQPISLVLYRIGSDDLNPDLYFYHYLRILICQTILFRLGSLFALLLRANGDRIFHHHRLWMTGKSSSTTIQSQSSSYLDHHEWSATTTTTTTIEHSNHHEQQEPSPSTSTGSTFSDLATKHSSSSSPSSLDSQNNDDDDDDQLEFRL</sequence>
<dbReference type="PROSITE" id="PS50893">
    <property type="entry name" value="ABC_TRANSPORTER_2"/>
    <property type="match status" value="2"/>
</dbReference>
<gene>
    <name evidence="11" type="primary">LOC113797443</name>
</gene>
<keyword evidence="6 8" id="KW-0472">Membrane</keyword>
<comment type="subcellular location">
    <subcellularLocation>
        <location evidence="1">Membrane</location>
        <topology evidence="1">Multi-pass membrane protein</topology>
    </subcellularLocation>
</comment>
<dbReference type="InterPro" id="IPR003439">
    <property type="entry name" value="ABC_transporter-like_ATP-bd"/>
</dbReference>
<dbReference type="GO" id="GO:0005524">
    <property type="term" value="F:ATP binding"/>
    <property type="evidence" value="ECO:0007669"/>
    <property type="project" value="InterPro"/>
</dbReference>
<feature type="transmembrane region" description="Helical" evidence="8">
    <location>
        <begin position="1458"/>
        <end position="1479"/>
    </location>
</feature>
<keyword evidence="5 8" id="KW-1133">Transmembrane helix</keyword>
<name>A0A6P6YDT7_DERPT</name>
<dbReference type="OMA" id="RIDHEEN"/>
<dbReference type="PANTHER" id="PTHR48041">
    <property type="entry name" value="ABC TRANSPORTER G FAMILY MEMBER 28"/>
    <property type="match status" value="1"/>
</dbReference>
<proteinExistence type="inferred from homology"/>
<feature type="compositionally biased region" description="Low complexity" evidence="7">
    <location>
        <begin position="1537"/>
        <end position="1548"/>
    </location>
</feature>